<comment type="similarity">
    <text evidence="1">Belongs to the histone deacetylase family.</text>
</comment>
<dbReference type="CDD" id="cd11599">
    <property type="entry name" value="HDAC_classII_2"/>
    <property type="match status" value="1"/>
</dbReference>
<feature type="domain" description="Histone deacetylase" evidence="2">
    <location>
        <begin position="24"/>
        <end position="307"/>
    </location>
</feature>
<dbReference type="PRINTS" id="PR01270">
    <property type="entry name" value="HDASUPER"/>
</dbReference>
<evidence type="ECO:0000256" key="1">
    <source>
        <dbReference type="ARBA" id="ARBA00005947"/>
    </source>
</evidence>
<organism evidence="3 4">
    <name type="scientific">Cognatilysobacter xinjiangensis</name>
    <dbReference type="NCBI Taxonomy" id="546892"/>
    <lineage>
        <taxon>Bacteria</taxon>
        <taxon>Pseudomonadati</taxon>
        <taxon>Pseudomonadota</taxon>
        <taxon>Gammaproteobacteria</taxon>
        <taxon>Lysobacterales</taxon>
        <taxon>Lysobacteraceae</taxon>
        <taxon>Cognatilysobacter</taxon>
    </lineage>
</organism>
<dbReference type="Proteomes" id="UP000643403">
    <property type="component" value="Unassembled WGS sequence"/>
</dbReference>
<gene>
    <name evidence="3" type="ORF">GCM10008101_21670</name>
</gene>
<keyword evidence="4" id="KW-1185">Reference proteome</keyword>
<dbReference type="EMBL" id="BMXY01000003">
    <property type="protein sequence ID" value="GGZ67143.1"/>
    <property type="molecule type" value="Genomic_DNA"/>
</dbReference>
<dbReference type="PANTHER" id="PTHR10625:SF10">
    <property type="entry name" value="HISTONE DEACETYLASE HDAC1"/>
    <property type="match status" value="1"/>
</dbReference>
<dbReference type="Pfam" id="PF00850">
    <property type="entry name" value="Hist_deacetyl"/>
    <property type="match status" value="1"/>
</dbReference>
<evidence type="ECO:0000313" key="4">
    <source>
        <dbReference type="Proteomes" id="UP000643403"/>
    </source>
</evidence>
<dbReference type="InterPro" id="IPR023696">
    <property type="entry name" value="Ureohydrolase_dom_sf"/>
</dbReference>
<dbReference type="SUPFAM" id="SSF52768">
    <property type="entry name" value="Arginase/deacetylase"/>
    <property type="match status" value="1"/>
</dbReference>
<dbReference type="InterPro" id="IPR037138">
    <property type="entry name" value="His_deacetylse_dom_sf"/>
</dbReference>
<evidence type="ECO:0000313" key="3">
    <source>
        <dbReference type="EMBL" id="GGZ67143.1"/>
    </source>
</evidence>
<evidence type="ECO:0000259" key="2">
    <source>
        <dbReference type="Pfam" id="PF00850"/>
    </source>
</evidence>
<dbReference type="PANTHER" id="PTHR10625">
    <property type="entry name" value="HISTONE DEACETYLASE HDAC1-RELATED"/>
    <property type="match status" value="1"/>
</dbReference>
<proteinExistence type="inferred from homology"/>
<accession>A0ABQ3C874</accession>
<comment type="caution">
    <text evidence="3">The sequence shown here is derived from an EMBL/GenBank/DDBJ whole genome shotgun (WGS) entry which is preliminary data.</text>
</comment>
<protein>
    <submittedName>
        <fullName evidence="3">Acetoin utilization protein</fullName>
    </submittedName>
</protein>
<sequence>MTDMLPLLLITHPACAAHVPPPGHAERPERLAAVVDAIRDTYPDLPWAEAPLATREQLARVHDDALIRQVLDTPVAEGTVQLDADTFLSPGAAEAALRAAGAGIAAVDAVMSGKARRVFCAVRPPGHHATRDTAMGFCFFDSIAVAAAHALDVHGLSRVAIVDFDVHHGNGTQAIFERDPRVVFCSSHQLPLYPETGHADERGIGNVFNAPLPPGTSSEGFRRAWSETLLPAIDAFSPQLLFISAGFDAHQRDPLAQLELEAVDYLWITGQLREISRRHCEGRIVSMLEGGYDLQALAECAAAHAGALVADGASW</sequence>
<name>A0ABQ3C874_9GAMM</name>
<dbReference type="InterPro" id="IPR023801">
    <property type="entry name" value="His_deacetylse_dom"/>
</dbReference>
<dbReference type="Gene3D" id="3.40.800.20">
    <property type="entry name" value="Histone deacetylase domain"/>
    <property type="match status" value="1"/>
</dbReference>
<reference evidence="4" key="1">
    <citation type="journal article" date="2019" name="Int. J. Syst. Evol. Microbiol.">
        <title>The Global Catalogue of Microorganisms (GCM) 10K type strain sequencing project: providing services to taxonomists for standard genome sequencing and annotation.</title>
        <authorList>
            <consortium name="The Broad Institute Genomics Platform"/>
            <consortium name="The Broad Institute Genome Sequencing Center for Infectious Disease"/>
            <person name="Wu L."/>
            <person name="Ma J."/>
        </authorList>
    </citation>
    <scope>NUCLEOTIDE SEQUENCE [LARGE SCALE GENOMIC DNA]</scope>
    <source>
        <strain evidence="4">KCTC 22558</strain>
    </source>
</reference>
<dbReference type="InterPro" id="IPR000286">
    <property type="entry name" value="HDACs"/>
</dbReference>